<keyword evidence="1 3" id="KW-0853">WD repeat</keyword>
<dbReference type="InterPro" id="IPR001680">
    <property type="entry name" value="WD40_rpt"/>
</dbReference>
<evidence type="ECO:0000256" key="2">
    <source>
        <dbReference type="ARBA" id="ARBA00022737"/>
    </source>
</evidence>
<keyword evidence="5" id="KW-0540">Nuclease</keyword>
<gene>
    <name evidence="5" type="ORF">NC992_01345</name>
</gene>
<keyword evidence="6" id="KW-1185">Reference proteome</keyword>
<dbReference type="PRINTS" id="PR00320">
    <property type="entry name" value="GPROTEINBRPT"/>
</dbReference>
<dbReference type="Proteomes" id="UP001482513">
    <property type="component" value="Unassembled WGS sequence"/>
</dbReference>
<dbReference type="CDD" id="cd00200">
    <property type="entry name" value="WD40"/>
    <property type="match status" value="1"/>
</dbReference>
<name>A0ABV0JYA6_9CYAN</name>
<dbReference type="InterPro" id="IPR015943">
    <property type="entry name" value="WD40/YVTN_repeat-like_dom_sf"/>
</dbReference>
<protein>
    <submittedName>
        <fullName evidence="5">HNH endonuclease</fullName>
    </submittedName>
</protein>
<dbReference type="GO" id="GO:0004519">
    <property type="term" value="F:endonuclease activity"/>
    <property type="evidence" value="ECO:0007669"/>
    <property type="project" value="UniProtKB-KW"/>
</dbReference>
<evidence type="ECO:0000256" key="3">
    <source>
        <dbReference type="PROSITE-ProRule" id="PRU00221"/>
    </source>
</evidence>
<feature type="repeat" description="WD" evidence="3">
    <location>
        <begin position="189"/>
        <end position="229"/>
    </location>
</feature>
<dbReference type="PROSITE" id="PS00678">
    <property type="entry name" value="WD_REPEATS_1"/>
    <property type="match status" value="2"/>
</dbReference>
<keyword evidence="2" id="KW-0677">Repeat</keyword>
<proteinExistence type="predicted"/>
<accession>A0ABV0JYA6</accession>
<feature type="repeat" description="WD" evidence="3">
    <location>
        <begin position="147"/>
        <end position="188"/>
    </location>
</feature>
<dbReference type="InterPro" id="IPR036322">
    <property type="entry name" value="WD40_repeat_dom_sf"/>
</dbReference>
<dbReference type="SUPFAM" id="SSF50978">
    <property type="entry name" value="WD40 repeat-like"/>
    <property type="match status" value="1"/>
</dbReference>
<keyword evidence="5" id="KW-0378">Hydrolase</keyword>
<feature type="domain" description="HNH nuclease" evidence="4">
    <location>
        <begin position="377"/>
        <end position="426"/>
    </location>
</feature>
<keyword evidence="5" id="KW-0255">Endonuclease</keyword>
<dbReference type="Pfam" id="PF13391">
    <property type="entry name" value="HNH_2"/>
    <property type="match status" value="1"/>
</dbReference>
<feature type="repeat" description="WD" evidence="3">
    <location>
        <begin position="54"/>
        <end position="95"/>
    </location>
</feature>
<dbReference type="InterPro" id="IPR020472">
    <property type="entry name" value="WD40_PAC1"/>
</dbReference>
<dbReference type="InterPro" id="IPR003615">
    <property type="entry name" value="HNH_nuc"/>
</dbReference>
<organism evidence="5 6">
    <name type="scientific">Leptolyngbya subtilissima DQ-A4</name>
    <dbReference type="NCBI Taxonomy" id="2933933"/>
    <lineage>
        <taxon>Bacteria</taxon>
        <taxon>Bacillati</taxon>
        <taxon>Cyanobacteriota</taxon>
        <taxon>Cyanophyceae</taxon>
        <taxon>Leptolyngbyales</taxon>
        <taxon>Leptolyngbyaceae</taxon>
        <taxon>Leptolyngbya group</taxon>
        <taxon>Leptolyngbya</taxon>
    </lineage>
</organism>
<evidence type="ECO:0000313" key="5">
    <source>
        <dbReference type="EMBL" id="MEP0945505.1"/>
    </source>
</evidence>
<dbReference type="PROSITE" id="PS50294">
    <property type="entry name" value="WD_REPEATS_REGION"/>
    <property type="match status" value="2"/>
</dbReference>
<dbReference type="EMBL" id="JAMPKX010000001">
    <property type="protein sequence ID" value="MEP0945505.1"/>
    <property type="molecule type" value="Genomic_DNA"/>
</dbReference>
<dbReference type="PROSITE" id="PS50082">
    <property type="entry name" value="WD_REPEATS_2"/>
    <property type="match status" value="3"/>
</dbReference>
<reference evidence="5 6" key="1">
    <citation type="submission" date="2022-04" db="EMBL/GenBank/DDBJ databases">
        <title>Positive selection, recombination, and allopatry shape intraspecific diversity of widespread and dominant cyanobacteria.</title>
        <authorList>
            <person name="Wei J."/>
            <person name="Shu W."/>
            <person name="Hu C."/>
        </authorList>
    </citation>
    <scope>NUCLEOTIDE SEQUENCE [LARGE SCALE GENOMIC DNA]</scope>
    <source>
        <strain evidence="5 6">DQ-A4</strain>
    </source>
</reference>
<dbReference type="PANTHER" id="PTHR19848:SF8">
    <property type="entry name" value="F-BOX AND WD REPEAT DOMAIN CONTAINING 7"/>
    <property type="match status" value="1"/>
</dbReference>
<evidence type="ECO:0000259" key="4">
    <source>
        <dbReference type="Pfam" id="PF13391"/>
    </source>
</evidence>
<evidence type="ECO:0000256" key="1">
    <source>
        <dbReference type="ARBA" id="ARBA00022574"/>
    </source>
</evidence>
<dbReference type="SMART" id="SM00320">
    <property type="entry name" value="WD40"/>
    <property type="match status" value="7"/>
</dbReference>
<sequence length="480" mass="53251">MPSSHQAWECVAELRGHSSWIYEVPITSDGMIASVSGHKILFWNLDTQELESVLEGHTETILSLSLSPDNKTLASGSFDKTVGLWDLETKNLICTLAKRKDPIHSVAFSPDSKFLASGGESKYKTADGQKTTIYLWSIDNRELIRTFVGHDLRVNTLAFSPDGQILASGSNDRTVRLWNVKSGKQLHVLEGHSSNVGTVAFTPTGDSLVSSGGGGIKFWSVRTGELQKSFAEQSEYIRCFSINPTGQLLAFEMHSGIEIWDLRSHKKLQYLDFMWPTSMNFSPDGKLLVSGDATAFTEDGGLVKVWSVPTSESFVNSVNQNLDQPELAAERQRIEALGYFDVGTVEDARQRITASIVQRQGQSKFRRELLKNYGGRCPITNCDAEPAIEAAHIIPYLGPETNHPTNGLPLRADIHTLFDLHLISIQPDTYNVVISPELISTCYRDLANQKLTLPQNQNAVPDRSALSKHYEIFCSKCKNM</sequence>
<dbReference type="Pfam" id="PF00400">
    <property type="entry name" value="WD40"/>
    <property type="match status" value="6"/>
</dbReference>
<dbReference type="RefSeq" id="WP_190698367.1">
    <property type="nucleotide sequence ID" value="NZ_JAMPKX010000001.1"/>
</dbReference>
<comment type="caution">
    <text evidence="5">The sequence shown here is derived from an EMBL/GenBank/DDBJ whole genome shotgun (WGS) entry which is preliminary data.</text>
</comment>
<evidence type="ECO:0000313" key="6">
    <source>
        <dbReference type="Proteomes" id="UP001482513"/>
    </source>
</evidence>
<dbReference type="PANTHER" id="PTHR19848">
    <property type="entry name" value="WD40 REPEAT PROTEIN"/>
    <property type="match status" value="1"/>
</dbReference>
<dbReference type="InterPro" id="IPR019775">
    <property type="entry name" value="WD40_repeat_CS"/>
</dbReference>
<dbReference type="Gene3D" id="2.130.10.10">
    <property type="entry name" value="YVTN repeat-like/Quinoprotein amine dehydrogenase"/>
    <property type="match status" value="2"/>
</dbReference>